<sequence length="112" mass="12233">MAAPDPGEPDRGRKVSIGFMALWLIVWCAAIFIAIWAFGGAAWSGDIGAAIFLVIWVIGACFGLASGIRRLVGLSMGEPVTKRRLRPNDWNDGMHLPERENRQEPDRGGDGR</sequence>
<keyword evidence="4" id="KW-1185">Reference proteome</keyword>
<feature type="transmembrane region" description="Helical" evidence="2">
    <location>
        <begin position="49"/>
        <end position="68"/>
    </location>
</feature>
<dbReference type="Proteomes" id="UP000549457">
    <property type="component" value="Unassembled WGS sequence"/>
</dbReference>
<dbReference type="AlphaFoldDB" id="A0A840STT7"/>
<evidence type="ECO:0000256" key="1">
    <source>
        <dbReference type="SAM" id="MobiDB-lite"/>
    </source>
</evidence>
<evidence type="ECO:0000256" key="2">
    <source>
        <dbReference type="SAM" id="Phobius"/>
    </source>
</evidence>
<dbReference type="RefSeq" id="WP_184154249.1">
    <property type="nucleotide sequence ID" value="NZ_JACHFM010000005.1"/>
</dbReference>
<accession>A0A840STT7</accession>
<comment type="caution">
    <text evidence="3">The sequence shown here is derived from an EMBL/GenBank/DDBJ whole genome shotgun (WGS) entry which is preliminary data.</text>
</comment>
<organism evidence="3 4">
    <name type="scientific">Amaricoccus macauensis</name>
    <dbReference type="NCBI Taxonomy" id="57001"/>
    <lineage>
        <taxon>Bacteria</taxon>
        <taxon>Pseudomonadati</taxon>
        <taxon>Pseudomonadota</taxon>
        <taxon>Alphaproteobacteria</taxon>
        <taxon>Rhodobacterales</taxon>
        <taxon>Paracoccaceae</taxon>
        <taxon>Amaricoccus</taxon>
    </lineage>
</organism>
<proteinExistence type="predicted"/>
<keyword evidence="2" id="KW-0472">Membrane</keyword>
<feature type="transmembrane region" description="Helical" evidence="2">
    <location>
        <begin position="21"/>
        <end position="43"/>
    </location>
</feature>
<evidence type="ECO:0000313" key="4">
    <source>
        <dbReference type="Proteomes" id="UP000549457"/>
    </source>
</evidence>
<dbReference type="EMBL" id="JACHFM010000005">
    <property type="protein sequence ID" value="MBB5224068.1"/>
    <property type="molecule type" value="Genomic_DNA"/>
</dbReference>
<keyword evidence="2" id="KW-0812">Transmembrane</keyword>
<protein>
    <submittedName>
        <fullName evidence="3">Uncharacterized protein</fullName>
    </submittedName>
</protein>
<reference evidence="3 4" key="1">
    <citation type="submission" date="2020-08" db="EMBL/GenBank/DDBJ databases">
        <title>Genomic Encyclopedia of Type Strains, Phase IV (KMG-IV): sequencing the most valuable type-strain genomes for metagenomic binning, comparative biology and taxonomic classification.</title>
        <authorList>
            <person name="Goeker M."/>
        </authorList>
    </citation>
    <scope>NUCLEOTIDE SEQUENCE [LARGE SCALE GENOMIC DNA]</scope>
    <source>
        <strain evidence="3 4">DSM 101730</strain>
    </source>
</reference>
<gene>
    <name evidence="3" type="ORF">HNP73_004029</name>
</gene>
<keyword evidence="2" id="KW-1133">Transmembrane helix</keyword>
<name>A0A840STT7_9RHOB</name>
<feature type="compositionally biased region" description="Basic and acidic residues" evidence="1">
    <location>
        <begin position="95"/>
        <end position="112"/>
    </location>
</feature>
<evidence type="ECO:0000313" key="3">
    <source>
        <dbReference type="EMBL" id="MBB5224068.1"/>
    </source>
</evidence>
<feature type="region of interest" description="Disordered" evidence="1">
    <location>
        <begin position="82"/>
        <end position="112"/>
    </location>
</feature>